<name>A0A917WGE2_9ACTN</name>
<evidence type="ECO:0000313" key="9">
    <source>
        <dbReference type="Proteomes" id="UP000655208"/>
    </source>
</evidence>
<keyword evidence="1 8" id="KW-0436">Ligase</keyword>
<dbReference type="GO" id="GO:0005524">
    <property type="term" value="F:ATP binding"/>
    <property type="evidence" value="ECO:0007669"/>
    <property type="project" value="UniProtKB-KW"/>
</dbReference>
<dbReference type="Proteomes" id="UP000655208">
    <property type="component" value="Unassembled WGS sequence"/>
</dbReference>
<dbReference type="InterPro" id="IPR008988">
    <property type="entry name" value="Transcriptional_repressor_C"/>
</dbReference>
<evidence type="ECO:0000256" key="1">
    <source>
        <dbReference type="ARBA" id="ARBA00022598"/>
    </source>
</evidence>
<dbReference type="InterPro" id="IPR045864">
    <property type="entry name" value="aa-tRNA-synth_II/BPL/LPL"/>
</dbReference>
<dbReference type="SUPFAM" id="SSF50037">
    <property type="entry name" value="C-terminal domain of transcriptional repressors"/>
    <property type="match status" value="1"/>
</dbReference>
<keyword evidence="2" id="KW-0547">Nucleotide-binding</keyword>
<evidence type="ECO:0000256" key="2">
    <source>
        <dbReference type="ARBA" id="ARBA00022741"/>
    </source>
</evidence>
<dbReference type="InterPro" id="IPR003142">
    <property type="entry name" value="BPL_C"/>
</dbReference>
<keyword evidence="3" id="KW-0067">ATP-binding</keyword>
<dbReference type="EMBL" id="BMNA01000004">
    <property type="protein sequence ID" value="GGM01843.1"/>
    <property type="molecule type" value="Genomic_DNA"/>
</dbReference>
<dbReference type="NCBIfam" id="TIGR00121">
    <property type="entry name" value="birA_ligase"/>
    <property type="match status" value="1"/>
</dbReference>
<dbReference type="InterPro" id="IPR004408">
    <property type="entry name" value="Biotin_CoA_COase_ligase"/>
</dbReference>
<dbReference type="PANTHER" id="PTHR12835">
    <property type="entry name" value="BIOTIN PROTEIN LIGASE"/>
    <property type="match status" value="1"/>
</dbReference>
<evidence type="ECO:0000256" key="5">
    <source>
        <dbReference type="ARBA" id="ARBA00024227"/>
    </source>
</evidence>
<dbReference type="AlphaFoldDB" id="A0A917WGE2"/>
<dbReference type="SUPFAM" id="SSF55681">
    <property type="entry name" value="Class II aaRS and biotin synthetases"/>
    <property type="match status" value="1"/>
</dbReference>
<dbReference type="EC" id="6.3.4.15" evidence="5"/>
<keyword evidence="4" id="KW-0092">Biotin</keyword>
<organism evidence="8 9">
    <name type="scientific">Nakamurella endophytica</name>
    <dbReference type="NCBI Taxonomy" id="1748367"/>
    <lineage>
        <taxon>Bacteria</taxon>
        <taxon>Bacillati</taxon>
        <taxon>Actinomycetota</taxon>
        <taxon>Actinomycetes</taxon>
        <taxon>Nakamurellales</taxon>
        <taxon>Nakamurellaceae</taxon>
        <taxon>Nakamurella</taxon>
    </lineage>
</organism>
<evidence type="ECO:0000313" key="8">
    <source>
        <dbReference type="EMBL" id="GGM01843.1"/>
    </source>
</evidence>
<dbReference type="InterPro" id="IPR004143">
    <property type="entry name" value="BPL_LPL_catalytic"/>
</dbReference>
<dbReference type="GO" id="GO:0005737">
    <property type="term" value="C:cytoplasm"/>
    <property type="evidence" value="ECO:0007669"/>
    <property type="project" value="TreeGrafter"/>
</dbReference>
<comment type="caution">
    <text evidence="8">The sequence shown here is derived from an EMBL/GenBank/DDBJ whole genome shotgun (WGS) entry which is preliminary data.</text>
</comment>
<accession>A0A917WGE2</accession>
<dbReference type="PANTHER" id="PTHR12835:SF5">
    <property type="entry name" value="BIOTIN--PROTEIN LIGASE"/>
    <property type="match status" value="1"/>
</dbReference>
<dbReference type="Gene3D" id="2.30.30.100">
    <property type="match status" value="1"/>
</dbReference>
<dbReference type="Pfam" id="PF02237">
    <property type="entry name" value="BPL_C"/>
    <property type="match status" value="1"/>
</dbReference>
<feature type="compositionally biased region" description="Acidic residues" evidence="6">
    <location>
        <begin position="1"/>
        <end position="25"/>
    </location>
</feature>
<dbReference type="Gene3D" id="3.30.930.10">
    <property type="entry name" value="Bira Bifunctional Protein, Domain 2"/>
    <property type="match status" value="1"/>
</dbReference>
<evidence type="ECO:0000256" key="3">
    <source>
        <dbReference type="ARBA" id="ARBA00022840"/>
    </source>
</evidence>
<reference evidence="8" key="2">
    <citation type="submission" date="2020-09" db="EMBL/GenBank/DDBJ databases">
        <authorList>
            <person name="Sun Q."/>
            <person name="Zhou Y."/>
        </authorList>
    </citation>
    <scope>NUCLEOTIDE SEQUENCE</scope>
    <source>
        <strain evidence="8">CGMCC 4.7308</strain>
    </source>
</reference>
<keyword evidence="9" id="KW-1185">Reference proteome</keyword>
<gene>
    <name evidence="8" type="ORF">GCM10011594_22390</name>
</gene>
<evidence type="ECO:0000259" key="7">
    <source>
        <dbReference type="PROSITE" id="PS51733"/>
    </source>
</evidence>
<proteinExistence type="predicted"/>
<dbReference type="GO" id="GO:0004077">
    <property type="term" value="F:biotin--[biotin carboxyl-carrier protein] ligase activity"/>
    <property type="evidence" value="ECO:0007669"/>
    <property type="project" value="UniProtKB-EC"/>
</dbReference>
<reference evidence="8" key="1">
    <citation type="journal article" date="2014" name="Int. J. Syst. Evol. Microbiol.">
        <title>Complete genome sequence of Corynebacterium casei LMG S-19264T (=DSM 44701T), isolated from a smear-ripened cheese.</title>
        <authorList>
            <consortium name="US DOE Joint Genome Institute (JGI-PGF)"/>
            <person name="Walter F."/>
            <person name="Albersmeier A."/>
            <person name="Kalinowski J."/>
            <person name="Ruckert C."/>
        </authorList>
    </citation>
    <scope>NUCLEOTIDE SEQUENCE</scope>
    <source>
        <strain evidence="8">CGMCC 4.7308</strain>
    </source>
</reference>
<dbReference type="PROSITE" id="PS51733">
    <property type="entry name" value="BPL_LPL_CATALYTIC"/>
    <property type="match status" value="1"/>
</dbReference>
<dbReference type="CDD" id="cd16442">
    <property type="entry name" value="BPL"/>
    <property type="match status" value="1"/>
</dbReference>
<sequence length="299" mass="30866">MSTDQDQDQDTDEDTDRDTDGDTEVDIGPADPRDLRGPLDLGRLGPLRLPVPVDLRHVAATGSTNADLAAGPAVAADGPWPVLVTEEQRAGRGRSGRTWTCPAGAGLMVSIRVPMVAVPPARRGWTGAVLGLALVAAVRSAAGLAADRPRLKWPNDLLVDGHKCAGVLAEAVGPDVVVGAGLNVSLTAAELPRPDATSLLLAGGGTDRGALLAAVLESFTGWVLHWFDAGGDVDAAGIRPAYLDRCGTLGARVRVELPGGGVDTGEAVDVDPDGALVVRSDTGRRQRYSAADVVHLRRG</sequence>
<dbReference type="Pfam" id="PF03099">
    <property type="entry name" value="BPL_LplA_LipB"/>
    <property type="match status" value="1"/>
</dbReference>
<dbReference type="RefSeq" id="WP_188941620.1">
    <property type="nucleotide sequence ID" value="NZ_BMNA01000004.1"/>
</dbReference>
<protein>
    <recommendedName>
        <fullName evidence="5">biotin--[biotin carboxyl-carrier protein] ligase</fullName>
        <ecNumber evidence="5">6.3.4.15</ecNumber>
    </recommendedName>
</protein>
<feature type="region of interest" description="Disordered" evidence="6">
    <location>
        <begin position="1"/>
        <end position="41"/>
    </location>
</feature>
<feature type="domain" description="BPL/LPL catalytic" evidence="7">
    <location>
        <begin position="56"/>
        <end position="227"/>
    </location>
</feature>
<evidence type="ECO:0000256" key="4">
    <source>
        <dbReference type="ARBA" id="ARBA00023267"/>
    </source>
</evidence>
<evidence type="ECO:0000256" key="6">
    <source>
        <dbReference type="SAM" id="MobiDB-lite"/>
    </source>
</evidence>